<keyword evidence="2" id="KW-1185">Reference proteome</keyword>
<reference evidence="1 2" key="1">
    <citation type="journal article" date="2010" name="Stand. Genomic Sci.">
        <title>Complete genome sequence of Vulcanisaeta distributa type strain (IC-017).</title>
        <authorList>
            <person name="Mavromatis K."/>
            <person name="Sikorski J."/>
            <person name="Pabst E."/>
            <person name="Teshima H."/>
            <person name="Lapidus A."/>
            <person name="Lucas S."/>
            <person name="Nolan M."/>
            <person name="Glavina Del Rio T."/>
            <person name="Cheng J.F."/>
            <person name="Bruce D."/>
            <person name="Goodwin L."/>
            <person name="Pitluck S."/>
            <person name="Liolios K."/>
            <person name="Ivanova N."/>
            <person name="Mikhailova N."/>
            <person name="Pati A."/>
            <person name="Chen A."/>
            <person name="Palaniappan K."/>
            <person name="Land M."/>
            <person name="Hauser L."/>
            <person name="Chang Y.J."/>
            <person name="Jeffries C.D."/>
            <person name="Rohde M."/>
            <person name="Spring S."/>
            <person name="Goker M."/>
            <person name="Wirth R."/>
            <person name="Woyke T."/>
            <person name="Bristow J."/>
            <person name="Eisen J.A."/>
            <person name="Markowitz V."/>
            <person name="Hugenholtz P."/>
            <person name="Klenk H.P."/>
            <person name="Kyrpides N.C."/>
        </authorList>
    </citation>
    <scope>NUCLEOTIDE SEQUENCE [LARGE SCALE GENOMIC DNA]</scope>
    <source>
        <strain evidence="2">DSM 14429 / JCM 11212 / NBRC 100878 / IC-017</strain>
    </source>
</reference>
<dbReference type="RefSeq" id="WP_013336524.1">
    <property type="nucleotide sequence ID" value="NC_014537.1"/>
</dbReference>
<dbReference type="AlphaFoldDB" id="E1QSK6"/>
<organism evidence="1 2">
    <name type="scientific">Vulcanisaeta distributa (strain DSM 14429 / JCM 11212 / NBRC 100878 / IC-017)</name>
    <dbReference type="NCBI Taxonomy" id="572478"/>
    <lineage>
        <taxon>Archaea</taxon>
        <taxon>Thermoproteota</taxon>
        <taxon>Thermoprotei</taxon>
        <taxon>Thermoproteales</taxon>
        <taxon>Thermoproteaceae</taxon>
        <taxon>Vulcanisaeta</taxon>
    </lineage>
</organism>
<name>E1QSK6_VULDI</name>
<dbReference type="HOGENOM" id="CLU_3163321_0_0_2"/>
<dbReference type="EMBL" id="CP002100">
    <property type="protein sequence ID" value="ADN50799.1"/>
    <property type="molecule type" value="Genomic_DNA"/>
</dbReference>
<evidence type="ECO:0000313" key="2">
    <source>
        <dbReference type="Proteomes" id="UP000006681"/>
    </source>
</evidence>
<dbReference type="OrthoDB" id="26832at2157"/>
<dbReference type="eggNOG" id="arCOG13857">
    <property type="taxonomic scope" value="Archaea"/>
</dbReference>
<reference evidence="2" key="2">
    <citation type="journal article" date="2010" name="Stand. Genomic Sci.">
        <title>Complete genome sequence of Vulcanisaeta distributa type strain (IC-017T).</title>
        <authorList>
            <person name="Mavromatis K."/>
            <person name="Sikorski J."/>
            <person name="Pabst E."/>
            <person name="Teshima H."/>
            <person name="Lapidus A."/>
            <person name="Lucas S."/>
            <person name="Nolan M."/>
            <person name="Glavina Del Rio T."/>
            <person name="Cheng J."/>
            <person name="Bruce D."/>
            <person name="Goodwin L."/>
            <person name="Pitluck S."/>
            <person name="Liolios K."/>
            <person name="Ivanova N."/>
            <person name="Mikhailova N."/>
            <person name="Pati A."/>
            <person name="Chen A."/>
            <person name="Palaniappan K."/>
            <person name="Land M."/>
            <person name="Hauser L."/>
            <person name="Chang Y."/>
            <person name="Jeffries C."/>
            <person name="Rohde M."/>
            <person name="Spring S."/>
            <person name="Goker M."/>
            <person name="Wirth R."/>
            <person name="Woyke T."/>
            <person name="Bristow J."/>
            <person name="Eisen J."/>
            <person name="Markowitz V."/>
            <person name="Hugenholtz P."/>
            <person name="Klenk H."/>
            <person name="Kyrpides N."/>
        </authorList>
    </citation>
    <scope>NUCLEOTIDE SEQUENCE [LARGE SCALE GENOMIC DNA]</scope>
    <source>
        <strain evidence="2">DSM 14429 / JCM 11212 / NBRC 100878 / IC-017</strain>
    </source>
</reference>
<gene>
    <name evidence="1" type="ordered locus">Vdis_1413</name>
</gene>
<sequence length="47" mass="5662">MFMNKNKSQNNQVNTERRIYRGYTAIEYLRDGKAILWSGNRAYTLYL</sequence>
<accession>E1QSK6</accession>
<evidence type="ECO:0000313" key="1">
    <source>
        <dbReference type="EMBL" id="ADN50799.1"/>
    </source>
</evidence>
<protein>
    <submittedName>
        <fullName evidence="1">Uncharacterized protein</fullName>
    </submittedName>
</protein>
<proteinExistence type="predicted"/>
<dbReference type="KEGG" id="vdi:Vdis_1413"/>
<dbReference type="GeneID" id="55648304"/>
<dbReference type="Proteomes" id="UP000006681">
    <property type="component" value="Chromosome"/>
</dbReference>